<feature type="non-terminal residue" evidence="2">
    <location>
        <position position="1"/>
    </location>
</feature>
<protein>
    <submittedName>
        <fullName evidence="2">Uncharacterized protein</fullName>
    </submittedName>
</protein>
<organism evidence="2 3">
    <name type="scientific">Trifolium medium</name>
    <dbReference type="NCBI Taxonomy" id="97028"/>
    <lineage>
        <taxon>Eukaryota</taxon>
        <taxon>Viridiplantae</taxon>
        <taxon>Streptophyta</taxon>
        <taxon>Embryophyta</taxon>
        <taxon>Tracheophyta</taxon>
        <taxon>Spermatophyta</taxon>
        <taxon>Magnoliopsida</taxon>
        <taxon>eudicotyledons</taxon>
        <taxon>Gunneridae</taxon>
        <taxon>Pentapetalae</taxon>
        <taxon>rosids</taxon>
        <taxon>fabids</taxon>
        <taxon>Fabales</taxon>
        <taxon>Fabaceae</taxon>
        <taxon>Papilionoideae</taxon>
        <taxon>50 kb inversion clade</taxon>
        <taxon>NPAAA clade</taxon>
        <taxon>Hologalegina</taxon>
        <taxon>IRL clade</taxon>
        <taxon>Trifolieae</taxon>
        <taxon>Trifolium</taxon>
    </lineage>
</organism>
<comment type="caution">
    <text evidence="2">The sequence shown here is derived from an EMBL/GenBank/DDBJ whole genome shotgun (WGS) entry which is preliminary data.</text>
</comment>
<evidence type="ECO:0000313" key="3">
    <source>
        <dbReference type="Proteomes" id="UP000265520"/>
    </source>
</evidence>
<keyword evidence="3" id="KW-1185">Reference proteome</keyword>
<dbReference type="Proteomes" id="UP000265520">
    <property type="component" value="Unassembled WGS sequence"/>
</dbReference>
<keyword evidence="1" id="KW-0472">Membrane</keyword>
<name>A0A392ML75_9FABA</name>
<dbReference type="EMBL" id="LXQA010013533">
    <property type="protein sequence ID" value="MCH88121.1"/>
    <property type="molecule type" value="Genomic_DNA"/>
</dbReference>
<reference evidence="2 3" key="1">
    <citation type="journal article" date="2018" name="Front. Plant Sci.">
        <title>Red Clover (Trifolium pratense) and Zigzag Clover (T. medium) - A Picture of Genomic Similarities and Differences.</title>
        <authorList>
            <person name="Dluhosova J."/>
            <person name="Istvanek J."/>
            <person name="Nedelnik J."/>
            <person name="Repkova J."/>
        </authorList>
    </citation>
    <scope>NUCLEOTIDE SEQUENCE [LARGE SCALE GENOMIC DNA]</scope>
    <source>
        <strain evidence="3">cv. 10/8</strain>
        <tissue evidence="2">Leaf</tissue>
    </source>
</reference>
<keyword evidence="1" id="KW-1133">Transmembrane helix</keyword>
<accession>A0A392ML75</accession>
<keyword evidence="1" id="KW-0812">Transmembrane</keyword>
<feature type="transmembrane region" description="Helical" evidence="1">
    <location>
        <begin position="53"/>
        <end position="81"/>
    </location>
</feature>
<gene>
    <name evidence="2" type="ORF">A2U01_0009002</name>
</gene>
<proteinExistence type="predicted"/>
<evidence type="ECO:0000313" key="2">
    <source>
        <dbReference type="EMBL" id="MCH88121.1"/>
    </source>
</evidence>
<evidence type="ECO:0000256" key="1">
    <source>
        <dbReference type="SAM" id="Phobius"/>
    </source>
</evidence>
<dbReference type="AlphaFoldDB" id="A0A392ML75"/>
<sequence>LGWVQFRPNRGTSVVFGGSLLRGSGGGDRSRVKPSQAVFLLLARRHRFRDGSYYVFLVLDSGCFGTSTLVVMVSSIGVLVVDA</sequence>